<sequence length="371" mass="41126">MTIPESQESPFASPAGLDEEADQVRSIMGDYLYNIGQQLGWATLAAYVQAGMLAVLMLTSWMRDQWKAEVLQLVVIAALLVLVGAVGMGLYSVRQLADAFQYDNKKRAVLLFLSVIPWLAVISLFIVIDHARHVLAQQRVPLSGIGVDWLALSNLVKSLFGTTFHEPFSTAQQNQLYNLAFCDDPFLAQAAAIKGSFPWPTLPDLTEVLHSWEDYAGNEMVDARVRIQHCRLLKSQARTLPPLQILAVIWELPGDDDPIFLACYQGGICIFIDRLGECAMVTAPSPKLSAEIEKLLAQADQWLDRVAKYDFPRPAAPPATNARLTFITTQGTRAVEQSWADIYHHPDSRQLVTSIEAVLQAIPDDPSERAL</sequence>
<dbReference type="KEGG" id="bvo:Pan97_51780"/>
<keyword evidence="1" id="KW-0812">Transmembrane</keyword>
<keyword evidence="1" id="KW-0472">Membrane</keyword>
<feature type="transmembrane region" description="Helical" evidence="1">
    <location>
        <begin position="70"/>
        <end position="93"/>
    </location>
</feature>
<dbReference type="OrthoDB" id="292397at2"/>
<protein>
    <submittedName>
        <fullName evidence="2">Uncharacterized protein</fullName>
    </submittedName>
</protein>
<accession>A0A518CFT5</accession>
<evidence type="ECO:0000313" key="3">
    <source>
        <dbReference type="Proteomes" id="UP000318626"/>
    </source>
</evidence>
<dbReference type="RefSeq" id="WP_144977656.1">
    <property type="nucleotide sequence ID" value="NZ_CP036289.1"/>
</dbReference>
<dbReference type="Proteomes" id="UP000318626">
    <property type="component" value="Chromosome"/>
</dbReference>
<dbReference type="EMBL" id="CP036289">
    <property type="protein sequence ID" value="QDU78098.1"/>
    <property type="molecule type" value="Genomic_DNA"/>
</dbReference>
<dbReference type="AlphaFoldDB" id="A0A518CFT5"/>
<keyword evidence="1" id="KW-1133">Transmembrane helix</keyword>
<gene>
    <name evidence="2" type="ORF">Pan97_51780</name>
</gene>
<proteinExistence type="predicted"/>
<feature type="transmembrane region" description="Helical" evidence="1">
    <location>
        <begin position="108"/>
        <end position="128"/>
    </location>
</feature>
<reference evidence="3" key="1">
    <citation type="submission" date="2019-02" db="EMBL/GenBank/DDBJ databases">
        <title>Deep-cultivation of Planctomycetes and their phenomic and genomic characterization uncovers novel biology.</title>
        <authorList>
            <person name="Wiegand S."/>
            <person name="Jogler M."/>
            <person name="Boedeker C."/>
            <person name="Pinto D."/>
            <person name="Vollmers J."/>
            <person name="Rivas-Marin E."/>
            <person name="Kohn T."/>
            <person name="Peeters S.H."/>
            <person name="Heuer A."/>
            <person name="Rast P."/>
            <person name="Oberbeckmann S."/>
            <person name="Bunk B."/>
            <person name="Jeske O."/>
            <person name="Meyerdierks A."/>
            <person name="Storesund J.E."/>
            <person name="Kallscheuer N."/>
            <person name="Luecker S."/>
            <person name="Lage O.M."/>
            <person name="Pohl T."/>
            <person name="Merkel B.J."/>
            <person name="Hornburger P."/>
            <person name="Mueller R.-W."/>
            <person name="Bruemmer F."/>
            <person name="Labrenz M."/>
            <person name="Spormann A.M."/>
            <person name="Op den Camp H."/>
            <person name="Overmann J."/>
            <person name="Amann R."/>
            <person name="Jetten M.S.M."/>
            <person name="Mascher T."/>
            <person name="Medema M.H."/>
            <person name="Devos D.P."/>
            <person name="Kaster A.-K."/>
            <person name="Ovreas L."/>
            <person name="Rohde M."/>
            <person name="Galperin M.Y."/>
            <person name="Jogler C."/>
        </authorList>
    </citation>
    <scope>NUCLEOTIDE SEQUENCE [LARGE SCALE GENOMIC DNA]</scope>
    <source>
        <strain evidence="3">Pan97</strain>
    </source>
</reference>
<evidence type="ECO:0000313" key="2">
    <source>
        <dbReference type="EMBL" id="QDU78098.1"/>
    </source>
</evidence>
<feature type="transmembrane region" description="Helical" evidence="1">
    <location>
        <begin position="39"/>
        <end position="58"/>
    </location>
</feature>
<evidence type="ECO:0000256" key="1">
    <source>
        <dbReference type="SAM" id="Phobius"/>
    </source>
</evidence>
<name>A0A518CFT5_9BACT</name>
<organism evidence="2 3">
    <name type="scientific">Bremerella volcania</name>
    <dbReference type="NCBI Taxonomy" id="2527984"/>
    <lineage>
        <taxon>Bacteria</taxon>
        <taxon>Pseudomonadati</taxon>
        <taxon>Planctomycetota</taxon>
        <taxon>Planctomycetia</taxon>
        <taxon>Pirellulales</taxon>
        <taxon>Pirellulaceae</taxon>
        <taxon>Bremerella</taxon>
    </lineage>
</organism>
<keyword evidence="3" id="KW-1185">Reference proteome</keyword>